<keyword evidence="4" id="KW-1185">Reference proteome</keyword>
<proteinExistence type="predicted"/>
<keyword evidence="1" id="KW-0732">Signal</keyword>
<reference evidence="3" key="1">
    <citation type="submission" date="2015-10" db="EMBL/GenBank/DDBJ databases">
        <authorList>
            <person name="Regsiter A."/>
            <person name="william w."/>
        </authorList>
    </citation>
    <scope>NUCLEOTIDE SEQUENCE</scope>
    <source>
        <strain evidence="3">Montdore</strain>
    </source>
</reference>
<evidence type="ECO:0000256" key="1">
    <source>
        <dbReference type="SAM" id="SignalP"/>
    </source>
</evidence>
<feature type="signal peptide" evidence="1">
    <location>
        <begin position="1"/>
        <end position="15"/>
    </location>
</feature>
<dbReference type="EMBL" id="LN891234">
    <property type="protein sequence ID" value="CUS07206.1"/>
    <property type="molecule type" value="Genomic_DNA"/>
</dbReference>
<dbReference type="AlphaFoldDB" id="A0A292PIM8"/>
<dbReference type="Pfam" id="PF01822">
    <property type="entry name" value="WSC"/>
    <property type="match status" value="1"/>
</dbReference>
<protein>
    <recommendedName>
        <fullName evidence="2">WSC domain-containing protein</fullName>
    </recommendedName>
</protein>
<dbReference type="SMART" id="SM00321">
    <property type="entry name" value="WSC"/>
    <property type="match status" value="1"/>
</dbReference>
<organism evidence="3 4">
    <name type="scientific">Tuber aestivum</name>
    <name type="common">summer truffle</name>
    <dbReference type="NCBI Taxonomy" id="59557"/>
    <lineage>
        <taxon>Eukaryota</taxon>
        <taxon>Fungi</taxon>
        <taxon>Dikarya</taxon>
        <taxon>Ascomycota</taxon>
        <taxon>Pezizomycotina</taxon>
        <taxon>Pezizomycetes</taxon>
        <taxon>Pezizales</taxon>
        <taxon>Tuberaceae</taxon>
        <taxon>Tuber</taxon>
    </lineage>
</organism>
<evidence type="ECO:0000313" key="3">
    <source>
        <dbReference type="EMBL" id="CUS07206.1"/>
    </source>
</evidence>
<name>A0A292PIM8_9PEZI</name>
<dbReference type="InterPro" id="IPR002889">
    <property type="entry name" value="WSC_carb-bd"/>
</dbReference>
<gene>
    <name evidence="3" type="ORF">GSTUAT00008710001</name>
</gene>
<evidence type="ECO:0000259" key="2">
    <source>
        <dbReference type="PROSITE" id="PS51212"/>
    </source>
</evidence>
<sequence length="513" mass="54457">MHYLFLLGFPAFTLAFPEPLSYKRNEAPPSNGTLYPGNCEWGLEGCYNEPPTGRILQYLTSDKSLTVEKCFQICSAFDYALVEFRTECWCGNVVNPTATPFTGEGTGCRLACAGDAGQLCGGQSKGLLYKRKPAGGCSTTSPTTTPTDTSTCVAATITVTDHVTVDNPITIPTTLIVTNAVTSDTTIYNTITLTNNVPTTVIETAAPSTVTQTTQVDNPITIIETAAPSTITQTTRVDKPVTVTEIAAPSTVTQTTQVDKPVTVTETAAPSTITQTAQIDKPVTVTETAAPSTVTQTTQVDKPLTVTVTSGPLTLTTTNVLPTTVIVTKNPSVSTTTTTIRTTISNCSPTTPTNTKNPNPTCMPSSAIQNPSWEQPGFWDYDSDGYNSISDNYSTTSSLAHSGTHVYRARMSKDGHWATASQYVTLCPSTKYTLKVWTKRPTQSSECVATFYVDGEMVIVSPDTSSTGWVAGTGNFYSGDGGKASVKVKVICEGNCGSGYNEMFVDDVAITPA</sequence>
<dbReference type="PROSITE" id="PS51212">
    <property type="entry name" value="WSC"/>
    <property type="match status" value="1"/>
</dbReference>
<feature type="domain" description="WSC" evidence="2">
    <location>
        <begin position="40"/>
        <end position="132"/>
    </location>
</feature>
<accession>A0A292PIM8</accession>
<evidence type="ECO:0000313" key="4">
    <source>
        <dbReference type="Proteomes" id="UP001412239"/>
    </source>
</evidence>
<dbReference type="Proteomes" id="UP001412239">
    <property type="component" value="Unassembled WGS sequence"/>
</dbReference>
<feature type="chain" id="PRO_5012245679" description="WSC domain-containing protein" evidence="1">
    <location>
        <begin position="16"/>
        <end position="513"/>
    </location>
</feature>